<name>A0A3L6RHW8_PANMI</name>
<dbReference type="Proteomes" id="UP000275267">
    <property type="component" value="Unassembled WGS sequence"/>
</dbReference>
<dbReference type="GO" id="GO:0004674">
    <property type="term" value="F:protein serine/threonine kinase activity"/>
    <property type="evidence" value="ECO:0007669"/>
    <property type="project" value="UniProtKB-KW"/>
</dbReference>
<keyword evidence="12 18" id="KW-1133">Transmembrane helix</keyword>
<dbReference type="FunFam" id="3.20.20.190:FF:000011">
    <property type="entry name" value="Glycerophosphodiester phosphodiesterase GDPDL3"/>
    <property type="match status" value="1"/>
</dbReference>
<feature type="transmembrane region" description="Helical" evidence="18">
    <location>
        <begin position="549"/>
        <end position="571"/>
    </location>
</feature>
<keyword evidence="9" id="KW-0319">Glycerol metabolism</keyword>
<dbReference type="GO" id="GO:0008889">
    <property type="term" value="F:glycerophosphodiester phosphodiesterase activity"/>
    <property type="evidence" value="ECO:0007669"/>
    <property type="project" value="UniProtKB-EC"/>
</dbReference>
<dbReference type="Gene3D" id="3.30.200.20">
    <property type="entry name" value="Phosphorylase Kinase, domain 1"/>
    <property type="match status" value="1"/>
</dbReference>
<keyword evidence="3" id="KW-0723">Serine/threonine-protein kinase</keyword>
<keyword evidence="7 16" id="KW-0547">Nucleotide-binding</keyword>
<keyword evidence="13 18" id="KW-0472">Membrane</keyword>
<accession>A0A3L6RHW8</accession>
<dbReference type="GO" id="GO:0006629">
    <property type="term" value="P:lipid metabolic process"/>
    <property type="evidence" value="ECO:0007669"/>
    <property type="project" value="InterPro"/>
</dbReference>
<dbReference type="SMART" id="SM00220">
    <property type="entry name" value="S_TKc"/>
    <property type="match status" value="1"/>
</dbReference>
<evidence type="ECO:0000256" key="12">
    <source>
        <dbReference type="ARBA" id="ARBA00022989"/>
    </source>
</evidence>
<dbReference type="FunFam" id="3.30.200.20:FF:000043">
    <property type="entry name" value="Wall-associated receptor kinase 2"/>
    <property type="match status" value="1"/>
</dbReference>
<dbReference type="InterPro" id="IPR000719">
    <property type="entry name" value="Prot_kinase_dom"/>
</dbReference>
<proteinExistence type="predicted"/>
<dbReference type="PROSITE" id="PS50011">
    <property type="entry name" value="PROTEIN_KINASE_DOM"/>
    <property type="match status" value="1"/>
</dbReference>
<evidence type="ECO:0000259" key="19">
    <source>
        <dbReference type="PROSITE" id="PS50011"/>
    </source>
</evidence>
<evidence type="ECO:0000256" key="18">
    <source>
        <dbReference type="SAM" id="Phobius"/>
    </source>
</evidence>
<feature type="binding site" evidence="16">
    <location>
        <position position="649"/>
    </location>
    <ligand>
        <name>ATP</name>
        <dbReference type="ChEBI" id="CHEBI:30616"/>
    </ligand>
</feature>
<dbReference type="PROSITE" id="PS00108">
    <property type="entry name" value="PROTEIN_KINASE_ST"/>
    <property type="match status" value="1"/>
</dbReference>
<keyword evidence="11 16" id="KW-0067">ATP-binding</keyword>
<dbReference type="PANTHER" id="PTHR43620">
    <property type="entry name" value="GLYCEROPHOSPHORYL DIESTER PHOSPHODIESTERASE"/>
    <property type="match status" value="1"/>
</dbReference>
<dbReference type="Pfam" id="PF07714">
    <property type="entry name" value="PK_Tyr_Ser-Thr"/>
    <property type="match status" value="1"/>
</dbReference>
<evidence type="ECO:0000256" key="2">
    <source>
        <dbReference type="ARBA" id="ARBA00012247"/>
    </source>
</evidence>
<evidence type="ECO:0000259" key="20">
    <source>
        <dbReference type="PROSITE" id="PS51704"/>
    </source>
</evidence>
<dbReference type="GO" id="GO:0016020">
    <property type="term" value="C:membrane"/>
    <property type="evidence" value="ECO:0007669"/>
    <property type="project" value="UniProtKB-SubCell"/>
</dbReference>
<dbReference type="PROSITE" id="PS51704">
    <property type="entry name" value="GP_PDE"/>
    <property type="match status" value="1"/>
</dbReference>
<evidence type="ECO:0000256" key="5">
    <source>
        <dbReference type="ARBA" id="ARBA00022692"/>
    </source>
</evidence>
<keyword evidence="22" id="KW-1185">Reference proteome</keyword>
<sequence length="947" mass="104975">MRNYILSIQKNVSVDYISSPELDFLQNISGRVRRKTKLVFSFLDKALLDNSIHQTYGSLLSNLTFVKSIASGIMVPKSYIWPVTQDNYLQAPTSIVAEAHSAGLEIYASDFANDRIIPYNYSYDPLAEYLNFISDGGFSVDGVLSEHPITASEAIGCFANLNSSKTDHGEPLIISHNGASGDYPDCTDLAYHSAINDGADVIDCPVQVTSDGTLMCMSSINLLDTTNVQRTPFISRASVVSEIQATPGVFTFNLTWDDINSSVQPKISSSFSDYYIVRNPRYTNQGKFLKLSDFLAMGMDNDLSGVMIIIENAAFLAKSLGIDIVDSVNAALSAAGYDNQTAKGVLIQSKHSAVLVKLKQQKTKCKLVYTLPSGIGDVSTSSLEAVKKFADAVVVDKSNSVFTSSLDFIIRQNNLMKDLQSAGLAVYAQVFRNEFMSQPIDFFSDETVEINYYFQSFNLAGIITDFPKTVRRYKKNTCTDLGNDMPNYMQTVLVGSLDQLLQNFKAQRPSMPPMPTLDASDVEETPLPPVAPRNEPGGSPRGAETPGTIFAMGLGIGIFLLVLVLATILATKSLKDHKAKKMKEHFFKQNRGLLLQQLVDKDIAERMIFSLEELEKATNRFDKARILGGGGHGMVYKGITSDQHVVAIKRSKLVIQREIDGFINEVAILSQINHRNVVKLFGCCLETEVPLLVYEFIPNGTLYAHLHVDGPLSLPWQDRLRIAFEVASSLSYLHSAASTSIVHRDIKTSNILLDDRLIAKVSDFGASREISIDRSGLTTAIQGTFGYLDPEYYYTRRLTEKSDVYSFGVVLVELLTRKKPTIDMSPDGISLVAHFIHLLSSDRLGDILDVQVIEEGGNEVKQVAAMAALCLQMKGDDRPTMRHVEMGLQVLQYPNSNFLWNNPREQEFVTEPIAVRFQINNTNALHDSYNRQYTMEREILSSATLPR</sequence>
<feature type="domain" description="GP-PDE" evidence="20">
    <location>
        <begin position="171"/>
        <end position="474"/>
    </location>
</feature>
<dbReference type="Gene3D" id="1.10.510.10">
    <property type="entry name" value="Transferase(Phosphotransferase) domain 1"/>
    <property type="match status" value="1"/>
</dbReference>
<dbReference type="GO" id="GO:0005524">
    <property type="term" value="F:ATP binding"/>
    <property type="evidence" value="ECO:0007669"/>
    <property type="project" value="UniProtKB-UniRule"/>
</dbReference>
<dbReference type="PROSITE" id="PS00107">
    <property type="entry name" value="PROTEIN_KINASE_ATP"/>
    <property type="match status" value="1"/>
</dbReference>
<evidence type="ECO:0000256" key="16">
    <source>
        <dbReference type="PROSITE-ProRule" id="PRU10141"/>
    </source>
</evidence>
<dbReference type="FunFam" id="1.10.510.10:FF:000084">
    <property type="entry name" value="Wall-associated receptor kinase 2"/>
    <property type="match status" value="1"/>
</dbReference>
<dbReference type="Gene3D" id="3.20.20.190">
    <property type="entry name" value="Phosphatidylinositol (PI) phosphodiesterase"/>
    <property type="match status" value="2"/>
</dbReference>
<dbReference type="InterPro" id="IPR030395">
    <property type="entry name" value="GP_PDE_dom"/>
</dbReference>
<dbReference type="GO" id="GO:0006071">
    <property type="term" value="P:glycerol metabolic process"/>
    <property type="evidence" value="ECO:0007669"/>
    <property type="project" value="UniProtKB-KW"/>
</dbReference>
<evidence type="ECO:0000256" key="17">
    <source>
        <dbReference type="SAM" id="MobiDB-lite"/>
    </source>
</evidence>
<reference evidence="22" key="1">
    <citation type="journal article" date="2019" name="Nat. Commun.">
        <title>The genome of broomcorn millet.</title>
        <authorList>
            <person name="Zou C."/>
            <person name="Miki D."/>
            <person name="Li D."/>
            <person name="Tang Q."/>
            <person name="Xiao L."/>
            <person name="Rajput S."/>
            <person name="Deng P."/>
            <person name="Jia W."/>
            <person name="Huang R."/>
            <person name="Zhang M."/>
            <person name="Sun Y."/>
            <person name="Hu J."/>
            <person name="Fu X."/>
            <person name="Schnable P.S."/>
            <person name="Li F."/>
            <person name="Zhang H."/>
            <person name="Feng B."/>
            <person name="Zhu X."/>
            <person name="Liu R."/>
            <person name="Schnable J.C."/>
            <person name="Zhu J.-K."/>
            <person name="Zhang H."/>
        </authorList>
    </citation>
    <scope>NUCLEOTIDE SEQUENCE [LARGE SCALE GENOMIC DNA]</scope>
</reference>
<evidence type="ECO:0000256" key="15">
    <source>
        <dbReference type="ARBA" id="ARBA00047512"/>
    </source>
</evidence>
<keyword evidence="8" id="KW-0418">Kinase</keyword>
<evidence type="ECO:0000256" key="14">
    <source>
        <dbReference type="ARBA" id="ARBA00023180"/>
    </source>
</evidence>
<dbReference type="InterPro" id="IPR017441">
    <property type="entry name" value="Protein_kinase_ATP_BS"/>
</dbReference>
<dbReference type="InterPro" id="IPR011009">
    <property type="entry name" value="Kinase-like_dom_sf"/>
</dbReference>
<dbReference type="EC" id="3.1.4.46" evidence="2"/>
<dbReference type="STRING" id="4540.A0A3L6RHW8"/>
<feature type="domain" description="Protein kinase" evidence="19">
    <location>
        <begin position="621"/>
        <end position="899"/>
    </location>
</feature>
<evidence type="ECO:0000256" key="4">
    <source>
        <dbReference type="ARBA" id="ARBA00022679"/>
    </source>
</evidence>
<keyword evidence="4" id="KW-0808">Transferase</keyword>
<evidence type="ECO:0000256" key="1">
    <source>
        <dbReference type="ARBA" id="ARBA00004479"/>
    </source>
</evidence>
<keyword evidence="6" id="KW-0732">Signal</keyword>
<dbReference type="EMBL" id="PQIB02000008">
    <property type="protein sequence ID" value="RLN03335.1"/>
    <property type="molecule type" value="Genomic_DNA"/>
</dbReference>
<keyword evidence="10" id="KW-0378">Hydrolase</keyword>
<dbReference type="OrthoDB" id="4062651at2759"/>
<dbReference type="Pfam" id="PF03009">
    <property type="entry name" value="GDPD"/>
    <property type="match status" value="1"/>
</dbReference>
<protein>
    <recommendedName>
        <fullName evidence="2">glycerophosphodiester phosphodiesterase</fullName>
        <ecNumber evidence="2">3.1.4.46</ecNumber>
    </recommendedName>
</protein>
<organism evidence="21 22">
    <name type="scientific">Panicum miliaceum</name>
    <name type="common">Proso millet</name>
    <name type="synonym">Broomcorn millet</name>
    <dbReference type="NCBI Taxonomy" id="4540"/>
    <lineage>
        <taxon>Eukaryota</taxon>
        <taxon>Viridiplantae</taxon>
        <taxon>Streptophyta</taxon>
        <taxon>Embryophyta</taxon>
        <taxon>Tracheophyta</taxon>
        <taxon>Spermatophyta</taxon>
        <taxon>Magnoliopsida</taxon>
        <taxon>Liliopsida</taxon>
        <taxon>Poales</taxon>
        <taxon>Poaceae</taxon>
        <taxon>PACMAD clade</taxon>
        <taxon>Panicoideae</taxon>
        <taxon>Panicodae</taxon>
        <taxon>Paniceae</taxon>
        <taxon>Panicinae</taxon>
        <taxon>Panicum</taxon>
        <taxon>Panicum sect. Panicum</taxon>
    </lineage>
</organism>
<gene>
    <name evidence="21" type="ORF">C2845_PM13G21800</name>
</gene>
<comment type="subcellular location">
    <subcellularLocation>
        <location evidence="1">Membrane</location>
        <topology evidence="1">Single-pass type I membrane protein</topology>
    </subcellularLocation>
</comment>
<feature type="region of interest" description="Disordered" evidence="17">
    <location>
        <begin position="512"/>
        <end position="544"/>
    </location>
</feature>
<evidence type="ECO:0000313" key="21">
    <source>
        <dbReference type="EMBL" id="RLN03335.1"/>
    </source>
</evidence>
<dbReference type="CDD" id="cd08604">
    <property type="entry name" value="GDPD_SHV3_repeat_2"/>
    <property type="match status" value="1"/>
</dbReference>
<evidence type="ECO:0000256" key="3">
    <source>
        <dbReference type="ARBA" id="ARBA00022527"/>
    </source>
</evidence>
<dbReference type="SUPFAM" id="SSF51695">
    <property type="entry name" value="PLC-like phosphodiesterases"/>
    <property type="match status" value="2"/>
</dbReference>
<evidence type="ECO:0000256" key="8">
    <source>
        <dbReference type="ARBA" id="ARBA00022777"/>
    </source>
</evidence>
<dbReference type="PANTHER" id="PTHR43620:SF6">
    <property type="entry name" value="GLYCEROPHOSPHODIESTER PHOSPHODIESTERASE"/>
    <property type="match status" value="1"/>
</dbReference>
<evidence type="ECO:0000256" key="13">
    <source>
        <dbReference type="ARBA" id="ARBA00023136"/>
    </source>
</evidence>
<evidence type="ECO:0000256" key="7">
    <source>
        <dbReference type="ARBA" id="ARBA00022741"/>
    </source>
</evidence>
<evidence type="ECO:0000256" key="10">
    <source>
        <dbReference type="ARBA" id="ARBA00022801"/>
    </source>
</evidence>
<comment type="catalytic activity">
    <reaction evidence="15">
        <text>a sn-glycero-3-phosphodiester + H2O = an alcohol + sn-glycerol 3-phosphate + H(+)</text>
        <dbReference type="Rhea" id="RHEA:12969"/>
        <dbReference type="ChEBI" id="CHEBI:15377"/>
        <dbReference type="ChEBI" id="CHEBI:15378"/>
        <dbReference type="ChEBI" id="CHEBI:30879"/>
        <dbReference type="ChEBI" id="CHEBI:57597"/>
        <dbReference type="ChEBI" id="CHEBI:83408"/>
        <dbReference type="EC" id="3.1.4.46"/>
    </reaction>
</comment>
<dbReference type="AlphaFoldDB" id="A0A3L6RHW8"/>
<dbReference type="InterPro" id="IPR001245">
    <property type="entry name" value="Ser-Thr/Tyr_kinase_cat_dom"/>
</dbReference>
<dbReference type="SUPFAM" id="SSF56112">
    <property type="entry name" value="Protein kinase-like (PK-like)"/>
    <property type="match status" value="1"/>
</dbReference>
<evidence type="ECO:0000256" key="6">
    <source>
        <dbReference type="ARBA" id="ARBA00022729"/>
    </source>
</evidence>
<evidence type="ECO:0000313" key="22">
    <source>
        <dbReference type="Proteomes" id="UP000275267"/>
    </source>
</evidence>
<comment type="caution">
    <text evidence="21">The sequence shown here is derived from an EMBL/GenBank/DDBJ whole genome shotgun (WGS) entry which is preliminary data.</text>
</comment>
<keyword evidence="5 18" id="KW-0812">Transmembrane</keyword>
<keyword evidence="14" id="KW-0325">Glycoprotein</keyword>
<dbReference type="InterPro" id="IPR017946">
    <property type="entry name" value="PLC-like_Pdiesterase_TIM-brl"/>
</dbReference>
<evidence type="ECO:0000256" key="11">
    <source>
        <dbReference type="ARBA" id="ARBA00022840"/>
    </source>
</evidence>
<evidence type="ECO:0000256" key="9">
    <source>
        <dbReference type="ARBA" id="ARBA00022798"/>
    </source>
</evidence>
<dbReference type="InterPro" id="IPR008271">
    <property type="entry name" value="Ser/Thr_kinase_AS"/>
</dbReference>